<gene>
    <name evidence="1" type="primary">WBGene00284506</name>
</gene>
<accession>A0A2A6BV78</accession>
<sequence length="65" mass="7174">MTKTIDGFKTTSRAPLIGDLATINMNPSMMTNRNVLMYSLVISFAVLHPFSNTLKDQLKSSLIGK</sequence>
<evidence type="ECO:0000313" key="2">
    <source>
        <dbReference type="Proteomes" id="UP000005239"/>
    </source>
</evidence>
<dbReference type="Proteomes" id="UP000005239">
    <property type="component" value="Unassembled WGS sequence"/>
</dbReference>
<accession>A0A8R1V4A0</accession>
<keyword evidence="2" id="KW-1185">Reference proteome</keyword>
<name>A0A2A6BV78_PRIPA</name>
<reference evidence="2" key="1">
    <citation type="journal article" date="2008" name="Nat. Genet.">
        <title>The Pristionchus pacificus genome provides a unique perspective on nematode lifestyle and parasitism.</title>
        <authorList>
            <person name="Dieterich C."/>
            <person name="Clifton S.W."/>
            <person name="Schuster L.N."/>
            <person name="Chinwalla A."/>
            <person name="Delehaunty K."/>
            <person name="Dinkelacker I."/>
            <person name="Fulton L."/>
            <person name="Fulton R."/>
            <person name="Godfrey J."/>
            <person name="Minx P."/>
            <person name="Mitreva M."/>
            <person name="Roeseler W."/>
            <person name="Tian H."/>
            <person name="Witte H."/>
            <person name="Yang S.P."/>
            <person name="Wilson R.K."/>
            <person name="Sommer R.J."/>
        </authorList>
    </citation>
    <scope>NUCLEOTIDE SEQUENCE [LARGE SCALE GENOMIC DNA]</scope>
    <source>
        <strain evidence="2">PS312</strain>
    </source>
</reference>
<organism evidence="1 2">
    <name type="scientific">Pristionchus pacificus</name>
    <name type="common">Parasitic nematode worm</name>
    <dbReference type="NCBI Taxonomy" id="54126"/>
    <lineage>
        <taxon>Eukaryota</taxon>
        <taxon>Metazoa</taxon>
        <taxon>Ecdysozoa</taxon>
        <taxon>Nematoda</taxon>
        <taxon>Chromadorea</taxon>
        <taxon>Rhabditida</taxon>
        <taxon>Rhabditina</taxon>
        <taxon>Diplogasteromorpha</taxon>
        <taxon>Diplogasteroidea</taxon>
        <taxon>Neodiplogasteridae</taxon>
        <taxon>Pristionchus</taxon>
    </lineage>
</organism>
<dbReference type="AlphaFoldDB" id="A0A2A6BV78"/>
<dbReference type="EnsemblMetazoa" id="PPA46137.1">
    <property type="protein sequence ID" value="PPA46137.1"/>
    <property type="gene ID" value="WBGene00284506"/>
</dbReference>
<proteinExistence type="predicted"/>
<protein>
    <submittedName>
        <fullName evidence="1">Uncharacterized protein</fullName>
    </submittedName>
</protein>
<reference evidence="1" key="2">
    <citation type="submission" date="2022-06" db="UniProtKB">
        <authorList>
            <consortium name="EnsemblMetazoa"/>
        </authorList>
    </citation>
    <scope>IDENTIFICATION</scope>
    <source>
        <strain evidence="1">PS312</strain>
    </source>
</reference>
<evidence type="ECO:0000313" key="1">
    <source>
        <dbReference type="EnsemblMetazoa" id="PPA46137.1"/>
    </source>
</evidence>